<proteinExistence type="predicted"/>
<dbReference type="RefSeq" id="WP_238278564.1">
    <property type="nucleotide sequence ID" value="NZ_BPQR01000084.1"/>
</dbReference>
<gene>
    <name evidence="1" type="ORF">AOPFMNJM_4011</name>
</gene>
<accession>A0ABQ4T1N9</accession>
<sequence length="139" mass="15678">MAAPTPLPSDTPFHTDGRLNFRAALQQARLDRAHERFRRVDPDYRRLARPLPADRLSRVRLFLENVRARVASERALLDGTGAWSVYEHVEREWSGHRWLEPVFVASYPTGVAAERALIEAAQERGAAISDTLPLPLKAA</sequence>
<evidence type="ECO:0000313" key="2">
    <source>
        <dbReference type="Proteomes" id="UP001055102"/>
    </source>
</evidence>
<dbReference type="Proteomes" id="UP001055102">
    <property type="component" value="Unassembled WGS sequence"/>
</dbReference>
<evidence type="ECO:0000313" key="1">
    <source>
        <dbReference type="EMBL" id="GJE08668.1"/>
    </source>
</evidence>
<organism evidence="1 2">
    <name type="scientific">Methylobacterium jeotgali</name>
    <dbReference type="NCBI Taxonomy" id="381630"/>
    <lineage>
        <taxon>Bacteria</taxon>
        <taxon>Pseudomonadati</taxon>
        <taxon>Pseudomonadota</taxon>
        <taxon>Alphaproteobacteria</taxon>
        <taxon>Hyphomicrobiales</taxon>
        <taxon>Methylobacteriaceae</taxon>
        <taxon>Methylobacterium</taxon>
    </lineage>
</organism>
<name>A0ABQ4T1N9_9HYPH</name>
<keyword evidence="2" id="KW-1185">Reference proteome</keyword>
<dbReference type="EMBL" id="BPQR01000084">
    <property type="protein sequence ID" value="GJE08668.1"/>
    <property type="molecule type" value="Genomic_DNA"/>
</dbReference>
<reference evidence="1" key="1">
    <citation type="journal article" date="2021" name="Front. Microbiol.">
        <title>Comprehensive Comparative Genomics and Phenotyping of Methylobacterium Species.</title>
        <authorList>
            <person name="Alessa O."/>
            <person name="Ogura Y."/>
            <person name="Fujitani Y."/>
            <person name="Takami H."/>
            <person name="Hayashi T."/>
            <person name="Sahin N."/>
            <person name="Tani A."/>
        </authorList>
    </citation>
    <scope>NUCLEOTIDE SEQUENCE</scope>
    <source>
        <strain evidence="1">LMG 23639</strain>
    </source>
</reference>
<comment type="caution">
    <text evidence="1">The sequence shown here is derived from an EMBL/GenBank/DDBJ whole genome shotgun (WGS) entry which is preliminary data.</text>
</comment>
<protein>
    <submittedName>
        <fullName evidence="1">Uncharacterized protein</fullName>
    </submittedName>
</protein>
<reference evidence="1" key="2">
    <citation type="submission" date="2021-08" db="EMBL/GenBank/DDBJ databases">
        <authorList>
            <person name="Tani A."/>
            <person name="Ola A."/>
            <person name="Ogura Y."/>
            <person name="Katsura K."/>
            <person name="Hayashi T."/>
        </authorList>
    </citation>
    <scope>NUCLEOTIDE SEQUENCE</scope>
    <source>
        <strain evidence="1">LMG 23639</strain>
    </source>
</reference>